<organism evidence="1 2">
    <name type="scientific">Helianthus annuus</name>
    <name type="common">Common sunflower</name>
    <dbReference type="NCBI Taxonomy" id="4232"/>
    <lineage>
        <taxon>Eukaryota</taxon>
        <taxon>Viridiplantae</taxon>
        <taxon>Streptophyta</taxon>
        <taxon>Embryophyta</taxon>
        <taxon>Tracheophyta</taxon>
        <taxon>Spermatophyta</taxon>
        <taxon>Magnoliopsida</taxon>
        <taxon>eudicotyledons</taxon>
        <taxon>Gunneridae</taxon>
        <taxon>Pentapetalae</taxon>
        <taxon>asterids</taxon>
        <taxon>campanulids</taxon>
        <taxon>Asterales</taxon>
        <taxon>Asteraceae</taxon>
        <taxon>Asteroideae</taxon>
        <taxon>Heliantheae alliance</taxon>
        <taxon>Heliantheae</taxon>
        <taxon>Helianthus</taxon>
    </lineage>
</organism>
<accession>A0A9K3DD42</accession>
<keyword evidence="1" id="KW-0150">Chloroplast</keyword>
<evidence type="ECO:0000313" key="1">
    <source>
        <dbReference type="EMBL" id="KAF5753224.1"/>
    </source>
</evidence>
<keyword evidence="1" id="KW-0934">Plastid</keyword>
<evidence type="ECO:0000313" key="2">
    <source>
        <dbReference type="Proteomes" id="UP000215914"/>
    </source>
</evidence>
<gene>
    <name evidence="1" type="ORF">HanXRQr2_CPg0836071</name>
</gene>
<reference evidence="1" key="1">
    <citation type="journal article" date="2017" name="Nature">
        <title>The sunflower genome provides insights into oil metabolism, flowering and Asterid evolution.</title>
        <authorList>
            <person name="Badouin H."/>
            <person name="Gouzy J."/>
            <person name="Grassa C.J."/>
            <person name="Murat F."/>
            <person name="Staton S.E."/>
            <person name="Cottret L."/>
            <person name="Lelandais-Briere C."/>
            <person name="Owens G.L."/>
            <person name="Carrere S."/>
            <person name="Mayjonade B."/>
            <person name="Legrand L."/>
            <person name="Gill N."/>
            <person name="Kane N.C."/>
            <person name="Bowers J.E."/>
            <person name="Hubner S."/>
            <person name="Bellec A."/>
            <person name="Berard A."/>
            <person name="Berges H."/>
            <person name="Blanchet N."/>
            <person name="Boniface M.C."/>
            <person name="Brunel D."/>
            <person name="Catrice O."/>
            <person name="Chaidir N."/>
            <person name="Claudel C."/>
            <person name="Donnadieu C."/>
            <person name="Faraut T."/>
            <person name="Fievet G."/>
            <person name="Helmstetter N."/>
            <person name="King M."/>
            <person name="Knapp S.J."/>
            <person name="Lai Z."/>
            <person name="Le Paslier M.C."/>
            <person name="Lippi Y."/>
            <person name="Lorenzon L."/>
            <person name="Mandel J.R."/>
            <person name="Marage G."/>
            <person name="Marchand G."/>
            <person name="Marquand E."/>
            <person name="Bret-Mestries E."/>
            <person name="Morien E."/>
            <person name="Nambeesan S."/>
            <person name="Nguyen T."/>
            <person name="Pegot-Espagnet P."/>
            <person name="Pouilly N."/>
            <person name="Raftis F."/>
            <person name="Sallet E."/>
            <person name="Schiex T."/>
            <person name="Thomas J."/>
            <person name="Vandecasteele C."/>
            <person name="Vares D."/>
            <person name="Vear F."/>
            <person name="Vautrin S."/>
            <person name="Crespi M."/>
            <person name="Mangin B."/>
            <person name="Burke J.M."/>
            <person name="Salse J."/>
            <person name="Munos S."/>
            <person name="Vincourt P."/>
            <person name="Rieseberg L.H."/>
            <person name="Langlade N.B."/>
        </authorList>
    </citation>
    <scope>NUCLEOTIDE SEQUENCE</scope>
    <source>
        <tissue evidence="1">Leaves</tissue>
    </source>
</reference>
<keyword evidence="2" id="KW-1185">Reference proteome</keyword>
<reference evidence="1" key="2">
    <citation type="submission" date="2020-06" db="EMBL/GenBank/DDBJ databases">
        <title>Helianthus annuus Genome sequencing and assembly Release 2.</title>
        <authorList>
            <person name="Gouzy J."/>
            <person name="Langlade N."/>
            <person name="Munos S."/>
        </authorList>
    </citation>
    <scope>NUCLEOTIDE SEQUENCE</scope>
    <source>
        <tissue evidence="1">Leaves</tissue>
    </source>
</reference>
<dbReference type="Proteomes" id="UP000215914">
    <property type="component" value="Unassembled WGS sequence"/>
</dbReference>
<sequence>MNTSNAITYLKYGTGIYNLYFSIILLNTFTDNITNFVGLNGYHEYFLILF</sequence>
<dbReference type="EMBL" id="MNCJ02000333">
    <property type="protein sequence ID" value="KAF5753224.1"/>
    <property type="molecule type" value="Genomic_DNA"/>
</dbReference>
<geneLocation type="chloroplast" evidence="1"/>
<name>A0A9K3DD42_HELAN</name>
<dbReference type="AlphaFoldDB" id="A0A9K3DD42"/>
<proteinExistence type="predicted"/>
<comment type="caution">
    <text evidence="1">The sequence shown here is derived from an EMBL/GenBank/DDBJ whole genome shotgun (WGS) entry which is preliminary data.</text>
</comment>
<protein>
    <submittedName>
        <fullName evidence="1">Uncharacterized protein</fullName>
    </submittedName>
</protein>